<accession>A0ABV7API8</accession>
<dbReference type="InterPro" id="IPR025711">
    <property type="entry name" value="PepSY"/>
</dbReference>
<feature type="domain" description="PepSY" evidence="2">
    <location>
        <begin position="41"/>
        <end position="100"/>
    </location>
</feature>
<comment type="caution">
    <text evidence="3">The sequence shown here is derived from an EMBL/GenBank/DDBJ whole genome shotgun (WGS) entry which is preliminary data.</text>
</comment>
<feature type="signal peptide" evidence="1">
    <location>
        <begin position="1"/>
        <end position="23"/>
    </location>
</feature>
<evidence type="ECO:0000313" key="3">
    <source>
        <dbReference type="EMBL" id="MFC2971393.1"/>
    </source>
</evidence>
<gene>
    <name evidence="3" type="ORF">ACFOJE_04055</name>
</gene>
<organism evidence="3 4">
    <name type="scientific">Azotobacter bryophylli</name>
    <dbReference type="NCBI Taxonomy" id="1986537"/>
    <lineage>
        <taxon>Bacteria</taxon>
        <taxon>Pseudomonadati</taxon>
        <taxon>Pseudomonadota</taxon>
        <taxon>Gammaproteobacteria</taxon>
        <taxon>Pseudomonadales</taxon>
        <taxon>Pseudomonadaceae</taxon>
        <taxon>Azotobacter</taxon>
    </lineage>
</organism>
<dbReference type="Gene3D" id="3.10.450.40">
    <property type="match status" value="1"/>
</dbReference>
<protein>
    <submittedName>
        <fullName evidence="3">PepSY domain-containing protein</fullName>
    </submittedName>
</protein>
<feature type="chain" id="PRO_5045809053" evidence="1">
    <location>
        <begin position="24"/>
        <end position="103"/>
    </location>
</feature>
<sequence>MTWLSKHCALGLMLYLSMFSAIARDLEQDEALRLRMDGVIMPLEDLVHLALQQYPKARLLEVELEDEKGKYIYEVELLTQSGGVRELEFDARNGRLLSDEEED</sequence>
<dbReference type="EMBL" id="JBHRSJ010000006">
    <property type="protein sequence ID" value="MFC2971393.1"/>
    <property type="molecule type" value="Genomic_DNA"/>
</dbReference>
<evidence type="ECO:0000259" key="2">
    <source>
        <dbReference type="Pfam" id="PF03413"/>
    </source>
</evidence>
<evidence type="ECO:0000313" key="4">
    <source>
        <dbReference type="Proteomes" id="UP001595457"/>
    </source>
</evidence>
<evidence type="ECO:0000256" key="1">
    <source>
        <dbReference type="SAM" id="SignalP"/>
    </source>
</evidence>
<dbReference type="Pfam" id="PF03413">
    <property type="entry name" value="PepSY"/>
    <property type="match status" value="1"/>
</dbReference>
<proteinExistence type="predicted"/>
<reference evidence="4" key="1">
    <citation type="journal article" date="2019" name="Int. J. Syst. Evol. Microbiol.">
        <title>The Global Catalogue of Microorganisms (GCM) 10K type strain sequencing project: providing services to taxonomists for standard genome sequencing and annotation.</title>
        <authorList>
            <consortium name="The Broad Institute Genomics Platform"/>
            <consortium name="The Broad Institute Genome Sequencing Center for Infectious Disease"/>
            <person name="Wu L."/>
            <person name="Ma J."/>
        </authorList>
    </citation>
    <scope>NUCLEOTIDE SEQUENCE [LARGE SCALE GENOMIC DNA]</scope>
    <source>
        <strain evidence="4">KCTC 62195</strain>
    </source>
</reference>
<keyword evidence="4" id="KW-1185">Reference proteome</keyword>
<dbReference type="RefSeq" id="WP_377812992.1">
    <property type="nucleotide sequence ID" value="NZ_JBHRSJ010000006.1"/>
</dbReference>
<dbReference type="Proteomes" id="UP001595457">
    <property type="component" value="Unassembled WGS sequence"/>
</dbReference>
<name>A0ABV7API8_9GAMM</name>
<keyword evidence="1" id="KW-0732">Signal</keyword>